<evidence type="ECO:0000313" key="1">
    <source>
        <dbReference type="EMBL" id="HIH08530.1"/>
    </source>
</evidence>
<sequence>MFVYKQEQKLEHSPTLNTVLMVENLLKTMSESVISMAEIKKRLPKKVNHNTLKVILEYLEESNKIAVTMKGITWIHNTSPNLKKAIARGLEL</sequence>
<protein>
    <submittedName>
        <fullName evidence="1">Uncharacterized protein</fullName>
    </submittedName>
</protein>
<name>A0A7J4IUM5_9ARCH</name>
<dbReference type="Proteomes" id="UP000577419">
    <property type="component" value="Unassembled WGS sequence"/>
</dbReference>
<gene>
    <name evidence="1" type="ORF">HA237_04125</name>
</gene>
<accession>A0A7J4IUM5</accession>
<reference evidence="2" key="1">
    <citation type="journal article" date="2020" name="bioRxiv">
        <title>A rank-normalized archaeal taxonomy based on genome phylogeny resolves widespread incomplete and uneven classifications.</title>
        <authorList>
            <person name="Rinke C."/>
            <person name="Chuvochina M."/>
            <person name="Mussig A.J."/>
            <person name="Chaumeil P.-A."/>
            <person name="Waite D.W."/>
            <person name="Whitman W.B."/>
            <person name="Parks D.H."/>
            <person name="Hugenholtz P."/>
        </authorList>
    </citation>
    <scope>NUCLEOTIDE SEQUENCE [LARGE SCALE GENOMIC DNA]</scope>
</reference>
<dbReference type="AlphaFoldDB" id="A0A7J4IUM5"/>
<proteinExistence type="predicted"/>
<evidence type="ECO:0000313" key="2">
    <source>
        <dbReference type="Proteomes" id="UP000577419"/>
    </source>
</evidence>
<comment type="caution">
    <text evidence="1">The sequence shown here is derived from an EMBL/GenBank/DDBJ whole genome shotgun (WGS) entry which is preliminary data.</text>
</comment>
<organism evidence="1 2">
    <name type="scientific">Candidatus Iainarchaeum sp</name>
    <dbReference type="NCBI Taxonomy" id="3101447"/>
    <lineage>
        <taxon>Archaea</taxon>
        <taxon>Candidatus Iainarchaeota</taxon>
        <taxon>Candidatus Iainarchaeia</taxon>
        <taxon>Candidatus Iainarchaeales</taxon>
        <taxon>Candidatus Iainarchaeaceae</taxon>
        <taxon>Candidatus Iainarchaeum</taxon>
    </lineage>
</organism>
<dbReference type="EMBL" id="DUFG01000019">
    <property type="protein sequence ID" value="HIH08530.1"/>
    <property type="molecule type" value="Genomic_DNA"/>
</dbReference>